<feature type="domain" description="DUF3298" evidence="1">
    <location>
        <begin position="756"/>
        <end position="831"/>
    </location>
</feature>
<accession>M8DCQ3</accession>
<evidence type="ECO:0000313" key="2">
    <source>
        <dbReference type="EMBL" id="EMT51233.1"/>
    </source>
</evidence>
<dbReference type="AlphaFoldDB" id="M8DCQ3"/>
<name>M8DCQ3_9BACL</name>
<dbReference type="OrthoDB" id="5637at2"/>
<sequence length="848" mass="94372">MWDKQLELTVDKLLPCGAKILAAAGKAPSDEAPSPFICLRDLDGDGEAELAGAYRWVGETFFTVWKNGADGWYAVQTLSSRKAVICDLHTAPVTSSEKFDVIIGWQADGEAALIQTRHDWPFVLTTREAGEAEPAALAVYEWTQRGLLNRAMPPLSYHKLEVADLESAAGVDGIAEIILWQQEEGGVYTADVYKWNGERLQQANDRFPSYFQQIAAQLREQAKERPEDASLWYQLASAEQKAGLPAQAVHSLATAVKLRPSSAGKWQSVIRLIRSELQTRAALYPAPVKTAEGTKWGYIDRNGRFIISPRFDYAEDFQNNGLAVVQANNHSGLINQLGIFVVGPIYQSIAPFSEGRAAVVDDRGFRVIDERGNMLTATPYSYIGTYKEGRAVFTKVDAQGRSHYGYLDLSGTEIIPPVYMSANDFQDGRALVQVREGEFALIDRSGKALHSYQHPYVGPPGDGLLAFSETESGPKGYINESGEVVIPPQFSVALPFEAGRAIVNASRDFSENLYGLIDKTGAYVIKPEYNDINMLGAGRLAVGRAKDPSKPYIGSAYAITDTDGRFLTDFLYDQVAEYKEGVASATDGQRTFFIDRTGHVARNLPVVPGSGTLTLEGELVKAFVDQRISYYDRSGKLVWKQNTAIPLTGQYRVVEHKYAPNRDYLVYYPEIRGMANRQAQEAVNQRLRELSQIKPIDPNAQLDYNYFGDFAVAFFKNRLVELELTGYNYPFGAAHGMPTMTYVPIDLVSGRIYALKDLFKPGSDYVRVLSDIVGNQIKNNPEYSYVFPDSFKGISPDQPFYVKENALYLYFAPYEIAPYAAGFPTFRIPFSQIADIIDENGDFWRSFH</sequence>
<dbReference type="InterPro" id="IPR037126">
    <property type="entry name" value="PdaC/RsiV-like_sf"/>
</dbReference>
<proteinExistence type="predicted"/>
<evidence type="ECO:0000259" key="1">
    <source>
        <dbReference type="Pfam" id="PF11738"/>
    </source>
</evidence>
<dbReference type="RefSeq" id="WP_003390065.1">
    <property type="nucleotide sequence ID" value="NZ_APBN01000009.1"/>
</dbReference>
<dbReference type="Pfam" id="PF14903">
    <property type="entry name" value="WG_beta_rep"/>
    <property type="match status" value="5"/>
</dbReference>
<reference evidence="2 3" key="1">
    <citation type="submission" date="2013-03" db="EMBL/GenBank/DDBJ databases">
        <title>Assembly of a new bacterial strain Brevibacillus borstelensis AK1.</title>
        <authorList>
            <person name="Rajan I."/>
            <person name="PoliReddy D."/>
            <person name="Sugumar T."/>
            <person name="Rathinam K."/>
            <person name="Alqarawi S."/>
            <person name="Khalil A.B."/>
            <person name="Sivakumar N."/>
        </authorList>
    </citation>
    <scope>NUCLEOTIDE SEQUENCE [LARGE SCALE GENOMIC DNA]</scope>
    <source>
        <strain evidence="2 3">AK1</strain>
    </source>
</reference>
<dbReference type="PANTHER" id="PTHR37841">
    <property type="entry name" value="GLR2918 PROTEIN"/>
    <property type="match status" value="1"/>
</dbReference>
<dbReference type="EMBL" id="APBN01000009">
    <property type="protein sequence ID" value="EMT51233.1"/>
    <property type="molecule type" value="Genomic_DNA"/>
</dbReference>
<dbReference type="InterPro" id="IPR021729">
    <property type="entry name" value="DUF3298"/>
</dbReference>
<dbReference type="PANTHER" id="PTHR37841:SF1">
    <property type="entry name" value="DUF3298 DOMAIN-CONTAINING PROTEIN"/>
    <property type="match status" value="1"/>
</dbReference>
<dbReference type="Gene3D" id="3.30.565.40">
    <property type="entry name" value="Fervidobacterium nodosum Rt17-B1 like"/>
    <property type="match status" value="1"/>
</dbReference>
<comment type="caution">
    <text evidence="2">The sequence shown here is derived from an EMBL/GenBank/DDBJ whole genome shotgun (WGS) entry which is preliminary data.</text>
</comment>
<dbReference type="Pfam" id="PF11738">
    <property type="entry name" value="DUF3298"/>
    <property type="match status" value="1"/>
</dbReference>
<organism evidence="2 3">
    <name type="scientific">Brevibacillus borstelensis AK1</name>
    <dbReference type="NCBI Taxonomy" id="1300222"/>
    <lineage>
        <taxon>Bacteria</taxon>
        <taxon>Bacillati</taxon>
        <taxon>Bacillota</taxon>
        <taxon>Bacilli</taxon>
        <taxon>Bacillales</taxon>
        <taxon>Paenibacillaceae</taxon>
        <taxon>Brevibacillus</taxon>
    </lineage>
</organism>
<dbReference type="STRING" id="1300222.I532_18472"/>
<dbReference type="Proteomes" id="UP000012081">
    <property type="component" value="Unassembled WGS sequence"/>
</dbReference>
<evidence type="ECO:0000313" key="3">
    <source>
        <dbReference type="Proteomes" id="UP000012081"/>
    </source>
</evidence>
<dbReference type="Gene3D" id="3.90.640.20">
    <property type="entry name" value="Heat-shock cognate protein, ATPase"/>
    <property type="match status" value="1"/>
</dbReference>
<dbReference type="InterPro" id="IPR032774">
    <property type="entry name" value="WG_beta_rep"/>
</dbReference>
<dbReference type="SUPFAM" id="SSF69360">
    <property type="entry name" value="Cell wall binding repeat"/>
    <property type="match status" value="1"/>
</dbReference>
<dbReference type="PATRIC" id="fig|1300222.3.peg.3875"/>
<protein>
    <recommendedName>
        <fullName evidence="1">DUF3298 domain-containing protein</fullName>
    </recommendedName>
</protein>
<gene>
    <name evidence="2" type="ORF">I532_18472</name>
</gene>
<keyword evidence="3" id="KW-1185">Reference proteome</keyword>